<evidence type="ECO:0000256" key="2">
    <source>
        <dbReference type="ARBA" id="ARBA00010752"/>
    </source>
</evidence>
<keyword evidence="7" id="KW-0235">DNA replication</keyword>
<dbReference type="AlphaFoldDB" id="A0A9D2HFC6"/>
<dbReference type="Pfam" id="PF00712">
    <property type="entry name" value="DNA_pol3_beta"/>
    <property type="match status" value="1"/>
</dbReference>
<evidence type="ECO:0000256" key="9">
    <source>
        <dbReference type="ARBA" id="ARBA00023125"/>
    </source>
</evidence>
<dbReference type="GO" id="GO:0003887">
    <property type="term" value="F:DNA-directed DNA polymerase activity"/>
    <property type="evidence" value="ECO:0007669"/>
    <property type="project" value="UniProtKB-KW"/>
</dbReference>
<reference evidence="14" key="1">
    <citation type="journal article" date="2021" name="PeerJ">
        <title>Extensive microbial diversity within the chicken gut microbiome revealed by metagenomics and culture.</title>
        <authorList>
            <person name="Gilroy R."/>
            <person name="Ravi A."/>
            <person name="Getino M."/>
            <person name="Pursley I."/>
            <person name="Horton D.L."/>
            <person name="Alikhan N.F."/>
            <person name="Baker D."/>
            <person name="Gharbi K."/>
            <person name="Hall N."/>
            <person name="Watson M."/>
            <person name="Adriaenssens E.M."/>
            <person name="Foster-Nyarko E."/>
            <person name="Jarju S."/>
            <person name="Secka A."/>
            <person name="Antonio M."/>
            <person name="Oren A."/>
            <person name="Chaudhuri R.R."/>
            <person name="La Ragione R."/>
            <person name="Hildebrand F."/>
            <person name="Pallen M.J."/>
        </authorList>
    </citation>
    <scope>NUCLEOTIDE SEQUENCE</scope>
    <source>
        <strain evidence="14">CHK186-16707</strain>
    </source>
</reference>
<keyword evidence="8" id="KW-0239">DNA-directed DNA polymerase</keyword>
<dbReference type="GO" id="GO:0009360">
    <property type="term" value="C:DNA polymerase III complex"/>
    <property type="evidence" value="ECO:0007669"/>
    <property type="project" value="InterPro"/>
</dbReference>
<dbReference type="SUPFAM" id="SSF55979">
    <property type="entry name" value="DNA clamp"/>
    <property type="match status" value="3"/>
</dbReference>
<evidence type="ECO:0000259" key="12">
    <source>
        <dbReference type="Pfam" id="PF00712"/>
    </source>
</evidence>
<evidence type="ECO:0000256" key="3">
    <source>
        <dbReference type="ARBA" id="ARBA00021035"/>
    </source>
</evidence>
<dbReference type="SMART" id="SM00480">
    <property type="entry name" value="POL3Bc"/>
    <property type="match status" value="1"/>
</dbReference>
<evidence type="ECO:0000313" key="14">
    <source>
        <dbReference type="EMBL" id="HJA09454.1"/>
    </source>
</evidence>
<comment type="subcellular location">
    <subcellularLocation>
        <location evidence="1">Cytoplasm</location>
    </subcellularLocation>
</comment>
<protein>
    <recommendedName>
        <fullName evidence="3">Beta sliding clamp</fullName>
    </recommendedName>
    <alternativeName>
        <fullName evidence="11">Beta-clamp processivity factor</fullName>
    </alternativeName>
    <alternativeName>
        <fullName evidence="10">DNA polymerase III beta sliding clamp subunit</fullName>
    </alternativeName>
</protein>
<evidence type="ECO:0000313" key="15">
    <source>
        <dbReference type="Proteomes" id="UP000824225"/>
    </source>
</evidence>
<evidence type="ECO:0000256" key="6">
    <source>
        <dbReference type="ARBA" id="ARBA00022695"/>
    </source>
</evidence>
<dbReference type="NCBIfam" id="TIGR00663">
    <property type="entry name" value="dnan"/>
    <property type="match status" value="1"/>
</dbReference>
<comment type="caution">
    <text evidence="14">The sequence shown here is derived from an EMBL/GenBank/DDBJ whole genome shotgun (WGS) entry which is preliminary data.</text>
</comment>
<dbReference type="Proteomes" id="UP000824225">
    <property type="component" value="Unassembled WGS sequence"/>
</dbReference>
<dbReference type="Pfam" id="PF02768">
    <property type="entry name" value="DNA_pol3_beta_3"/>
    <property type="match status" value="1"/>
</dbReference>
<dbReference type="InterPro" id="IPR046938">
    <property type="entry name" value="DNA_clamp_sf"/>
</dbReference>
<evidence type="ECO:0000256" key="7">
    <source>
        <dbReference type="ARBA" id="ARBA00022705"/>
    </source>
</evidence>
<evidence type="ECO:0000256" key="4">
    <source>
        <dbReference type="ARBA" id="ARBA00022490"/>
    </source>
</evidence>
<evidence type="ECO:0000256" key="10">
    <source>
        <dbReference type="ARBA" id="ARBA00030988"/>
    </source>
</evidence>
<evidence type="ECO:0000256" key="5">
    <source>
        <dbReference type="ARBA" id="ARBA00022679"/>
    </source>
</evidence>
<dbReference type="GO" id="GO:0008408">
    <property type="term" value="F:3'-5' exonuclease activity"/>
    <property type="evidence" value="ECO:0007669"/>
    <property type="project" value="InterPro"/>
</dbReference>
<name>A0A9D2HFC6_9BACT</name>
<dbReference type="PANTHER" id="PTHR30478">
    <property type="entry name" value="DNA POLYMERASE III SUBUNIT BETA"/>
    <property type="match status" value="1"/>
</dbReference>
<keyword evidence="6 14" id="KW-0548">Nucleotidyltransferase</keyword>
<dbReference type="GO" id="GO:0005737">
    <property type="term" value="C:cytoplasm"/>
    <property type="evidence" value="ECO:0007669"/>
    <property type="project" value="UniProtKB-SubCell"/>
</dbReference>
<keyword evidence="4" id="KW-0963">Cytoplasm</keyword>
<accession>A0A9D2HFC6</accession>
<dbReference type="GO" id="GO:0006271">
    <property type="term" value="P:DNA strand elongation involved in DNA replication"/>
    <property type="evidence" value="ECO:0007669"/>
    <property type="project" value="TreeGrafter"/>
</dbReference>
<dbReference type="InterPro" id="IPR022635">
    <property type="entry name" value="DNA_polIII_beta_C"/>
</dbReference>
<dbReference type="GO" id="GO:0003677">
    <property type="term" value="F:DNA binding"/>
    <property type="evidence" value="ECO:0007669"/>
    <property type="project" value="UniProtKB-KW"/>
</dbReference>
<reference evidence="14" key="2">
    <citation type="submission" date="2021-04" db="EMBL/GenBank/DDBJ databases">
        <authorList>
            <person name="Gilroy R."/>
        </authorList>
    </citation>
    <scope>NUCLEOTIDE SEQUENCE</scope>
    <source>
        <strain evidence="14">CHK186-16707</strain>
    </source>
</reference>
<dbReference type="InterPro" id="IPR001001">
    <property type="entry name" value="DNA_polIII_beta"/>
</dbReference>
<dbReference type="Gene3D" id="3.70.10.10">
    <property type="match status" value="1"/>
</dbReference>
<dbReference type="PANTHER" id="PTHR30478:SF0">
    <property type="entry name" value="BETA SLIDING CLAMP"/>
    <property type="match status" value="1"/>
</dbReference>
<gene>
    <name evidence="14" type="primary">dnaN</name>
    <name evidence="14" type="ORF">H9962_09770</name>
</gene>
<evidence type="ECO:0000259" key="13">
    <source>
        <dbReference type="Pfam" id="PF02768"/>
    </source>
</evidence>
<dbReference type="InterPro" id="IPR022634">
    <property type="entry name" value="DNA_polIII_beta_N"/>
</dbReference>
<dbReference type="EMBL" id="DXAN01000032">
    <property type="protein sequence ID" value="HJA09454.1"/>
    <property type="molecule type" value="Genomic_DNA"/>
</dbReference>
<sequence>MLLTVKKEQIIDGLQKAASIIPSKAGAAYLRSIWLQAVKAPEGDLSGEGKLTLMATDVNIEFTGTYPANVQEEGQVGVNGRAFVELLRRLPGGDIRLNLDAAANTLLVEQGRRSYKLPAADPVWFQALPPFPEEEAILWSGDFFQDLLDRVSFCISDDDSTEGLSCLCLKSVEPGKVDACGLNGHQFAMVRFLNDELAAKLPEQGLLLQKKYVNELRKWLGTDEIMLNISERRFHLRTGTGSETLSLPRSNFTYPDHLSFLSRLSAADVSKLDVDRRECLDALDRLHIFNNESDRCTYFQFADADVVLTAQGQETGSATEHLEAAFSGELERIAFPTRNLMDILGHFQSPRLTFTLTGAEGPCGVTGAEDPDYTVLIMPMKIAESTYYTEDE</sequence>
<keyword evidence="9" id="KW-0238">DNA-binding</keyword>
<proteinExistence type="inferred from homology"/>
<feature type="domain" description="DNA polymerase III beta sliding clamp N-terminal" evidence="12">
    <location>
        <begin position="1"/>
        <end position="121"/>
    </location>
</feature>
<dbReference type="CDD" id="cd00140">
    <property type="entry name" value="beta_clamp"/>
    <property type="match status" value="1"/>
</dbReference>
<evidence type="ECO:0000256" key="8">
    <source>
        <dbReference type="ARBA" id="ARBA00022932"/>
    </source>
</evidence>
<evidence type="ECO:0000256" key="1">
    <source>
        <dbReference type="ARBA" id="ARBA00004496"/>
    </source>
</evidence>
<comment type="similarity">
    <text evidence="2">Belongs to the beta sliding clamp family.</text>
</comment>
<dbReference type="Gene3D" id="3.10.150.10">
    <property type="entry name" value="DNA Polymerase III, subunit A, domain 2"/>
    <property type="match status" value="1"/>
</dbReference>
<evidence type="ECO:0000256" key="11">
    <source>
        <dbReference type="ARBA" id="ARBA00033276"/>
    </source>
</evidence>
<organism evidence="14 15">
    <name type="scientific">Candidatus Mailhella merdigallinarum</name>
    <dbReference type="NCBI Taxonomy" id="2838658"/>
    <lineage>
        <taxon>Bacteria</taxon>
        <taxon>Pseudomonadati</taxon>
        <taxon>Thermodesulfobacteriota</taxon>
        <taxon>Desulfovibrionia</taxon>
        <taxon>Desulfovibrionales</taxon>
        <taxon>Desulfovibrionaceae</taxon>
        <taxon>Mailhella</taxon>
    </lineage>
</organism>
<feature type="domain" description="DNA polymerase III beta sliding clamp C-terminal" evidence="13">
    <location>
        <begin position="271"/>
        <end position="380"/>
    </location>
</feature>
<keyword evidence="5 14" id="KW-0808">Transferase</keyword>